<dbReference type="EMBL" id="VSSQ01000100">
    <property type="protein sequence ID" value="MPL76816.1"/>
    <property type="molecule type" value="Genomic_DNA"/>
</dbReference>
<name>A0A644UCT3_9ZZZZ</name>
<dbReference type="AlphaFoldDB" id="A0A644UCT3"/>
<organism evidence="1">
    <name type="scientific">bioreactor metagenome</name>
    <dbReference type="NCBI Taxonomy" id="1076179"/>
    <lineage>
        <taxon>unclassified sequences</taxon>
        <taxon>metagenomes</taxon>
        <taxon>ecological metagenomes</taxon>
    </lineage>
</organism>
<comment type="caution">
    <text evidence="1">The sequence shown here is derived from an EMBL/GenBank/DDBJ whole genome shotgun (WGS) entry which is preliminary data.</text>
</comment>
<protein>
    <submittedName>
        <fullName evidence="1">Uncharacterized protein</fullName>
    </submittedName>
</protein>
<evidence type="ECO:0000313" key="1">
    <source>
        <dbReference type="EMBL" id="MPL76816.1"/>
    </source>
</evidence>
<reference evidence="1" key="1">
    <citation type="submission" date="2019-08" db="EMBL/GenBank/DDBJ databases">
        <authorList>
            <person name="Kucharzyk K."/>
            <person name="Murdoch R.W."/>
            <person name="Higgins S."/>
            <person name="Loffler F."/>
        </authorList>
    </citation>
    <scope>NUCLEOTIDE SEQUENCE</scope>
</reference>
<proteinExistence type="predicted"/>
<accession>A0A644UCT3</accession>
<sequence>MKYSQIYNKNPEFQLPEPSQLPCTGKEPERIPALLNPDTITYCIRVVTIMQMHYLTSWCYGPAAVFDEKSKKH</sequence>
<gene>
    <name evidence="1" type="ORF">SDC9_22666</name>
</gene>